<organism evidence="3 4">
    <name type="scientific">Amblyomma americanum</name>
    <name type="common">Lone star tick</name>
    <dbReference type="NCBI Taxonomy" id="6943"/>
    <lineage>
        <taxon>Eukaryota</taxon>
        <taxon>Metazoa</taxon>
        <taxon>Ecdysozoa</taxon>
        <taxon>Arthropoda</taxon>
        <taxon>Chelicerata</taxon>
        <taxon>Arachnida</taxon>
        <taxon>Acari</taxon>
        <taxon>Parasitiformes</taxon>
        <taxon>Ixodida</taxon>
        <taxon>Ixodoidea</taxon>
        <taxon>Ixodidae</taxon>
        <taxon>Amblyomminae</taxon>
        <taxon>Amblyomma</taxon>
    </lineage>
</organism>
<feature type="region of interest" description="Disordered" evidence="1">
    <location>
        <begin position="522"/>
        <end position="566"/>
    </location>
</feature>
<dbReference type="GO" id="GO:0006369">
    <property type="term" value="P:termination of RNA polymerase II transcription"/>
    <property type="evidence" value="ECO:0007669"/>
    <property type="project" value="InterPro"/>
</dbReference>
<dbReference type="GO" id="GO:0005849">
    <property type="term" value="C:mRNA cleavage factor complex"/>
    <property type="evidence" value="ECO:0007669"/>
    <property type="project" value="TreeGrafter"/>
</dbReference>
<dbReference type="Pfam" id="PF23228">
    <property type="entry name" value="zf_PCFS4"/>
    <property type="match status" value="1"/>
</dbReference>
<feature type="compositionally biased region" description="Gly residues" evidence="1">
    <location>
        <begin position="1"/>
        <end position="13"/>
    </location>
</feature>
<comment type="caution">
    <text evidence="3">The sequence shown here is derived from an EMBL/GenBank/DDBJ whole genome shotgun (WGS) entry which is preliminary data.</text>
</comment>
<feature type="region of interest" description="Disordered" evidence="1">
    <location>
        <begin position="338"/>
        <end position="382"/>
    </location>
</feature>
<dbReference type="Proteomes" id="UP001321473">
    <property type="component" value="Unassembled WGS sequence"/>
</dbReference>
<dbReference type="GO" id="GO:0031124">
    <property type="term" value="P:mRNA 3'-end processing"/>
    <property type="evidence" value="ECO:0007669"/>
    <property type="project" value="InterPro"/>
</dbReference>
<evidence type="ECO:0000313" key="3">
    <source>
        <dbReference type="EMBL" id="KAK8767192.1"/>
    </source>
</evidence>
<feature type="compositionally biased region" description="Polar residues" evidence="1">
    <location>
        <begin position="663"/>
        <end position="673"/>
    </location>
</feature>
<dbReference type="EMBL" id="JARKHS020025662">
    <property type="protein sequence ID" value="KAK8767192.1"/>
    <property type="molecule type" value="Genomic_DNA"/>
</dbReference>
<dbReference type="AlphaFoldDB" id="A0AAQ4DXK2"/>
<dbReference type="GO" id="GO:0000993">
    <property type="term" value="F:RNA polymerase II complex binding"/>
    <property type="evidence" value="ECO:0007669"/>
    <property type="project" value="InterPro"/>
</dbReference>
<dbReference type="PANTHER" id="PTHR15921:SF3">
    <property type="entry name" value="PRE-MRNA CLEAVAGE COMPLEX 2 PROTEIN PCF11"/>
    <property type="match status" value="1"/>
</dbReference>
<evidence type="ECO:0000259" key="2">
    <source>
        <dbReference type="Pfam" id="PF23228"/>
    </source>
</evidence>
<dbReference type="GO" id="GO:0005737">
    <property type="term" value="C:cytoplasm"/>
    <property type="evidence" value="ECO:0007669"/>
    <property type="project" value="TreeGrafter"/>
</dbReference>
<feature type="region of interest" description="Disordered" evidence="1">
    <location>
        <begin position="286"/>
        <end position="316"/>
    </location>
</feature>
<feature type="domain" description="PCFS4-like zinc finger" evidence="2">
    <location>
        <begin position="681"/>
        <end position="719"/>
    </location>
</feature>
<feature type="compositionally biased region" description="Basic residues" evidence="1">
    <location>
        <begin position="541"/>
        <end position="550"/>
    </location>
</feature>
<name>A0AAQ4DXK2_AMBAM</name>
<dbReference type="PANTHER" id="PTHR15921">
    <property type="entry name" value="PRE-MRNA CLEAVAGE COMPLEX II"/>
    <property type="match status" value="1"/>
</dbReference>
<feature type="compositionally biased region" description="Basic and acidic residues" evidence="1">
    <location>
        <begin position="551"/>
        <end position="562"/>
    </location>
</feature>
<dbReference type="InterPro" id="IPR045154">
    <property type="entry name" value="PCF11-like"/>
</dbReference>
<dbReference type="GO" id="GO:0003729">
    <property type="term" value="F:mRNA binding"/>
    <property type="evidence" value="ECO:0007669"/>
    <property type="project" value="InterPro"/>
</dbReference>
<accession>A0AAQ4DXK2</accession>
<dbReference type="InterPro" id="IPR057242">
    <property type="entry name" value="PCFS4-like"/>
</dbReference>
<evidence type="ECO:0000256" key="1">
    <source>
        <dbReference type="SAM" id="MobiDB-lite"/>
    </source>
</evidence>
<feature type="region of interest" description="Disordered" evidence="1">
    <location>
        <begin position="663"/>
        <end position="684"/>
    </location>
</feature>
<reference evidence="3 4" key="1">
    <citation type="journal article" date="2023" name="Arcadia Sci">
        <title>De novo assembly of a long-read Amblyomma americanum tick genome.</title>
        <authorList>
            <person name="Chou S."/>
            <person name="Poskanzer K.E."/>
            <person name="Rollins M."/>
            <person name="Thuy-Boun P.S."/>
        </authorList>
    </citation>
    <scope>NUCLEOTIDE SEQUENCE [LARGE SCALE GENOMIC DNA]</scope>
    <source>
        <strain evidence="3">F_SG_1</strain>
        <tissue evidence="3">Salivary glands</tissue>
    </source>
</reference>
<protein>
    <recommendedName>
        <fullName evidence="2">PCFS4-like zinc finger domain-containing protein</fullName>
    </recommendedName>
</protein>
<gene>
    <name evidence="3" type="ORF">V5799_006030</name>
</gene>
<evidence type="ECO:0000313" key="4">
    <source>
        <dbReference type="Proteomes" id="UP001321473"/>
    </source>
</evidence>
<feature type="compositionally biased region" description="Basic and acidic residues" evidence="1">
    <location>
        <begin position="286"/>
        <end position="297"/>
    </location>
</feature>
<feature type="region of interest" description="Disordered" evidence="1">
    <location>
        <begin position="1"/>
        <end position="31"/>
    </location>
</feature>
<sequence>MTDSGGRSGAGRGFHGRGPMQPPVDRFGRPLLRKLMSDPRFRSHMGQPNDVSLQQQQMFEMLADPDMFLQRTEEQLRAGSLNPDLHRELKAELEKISQFRKSQPQSPIVPHGWQGGPSGPPGFPAWNQHAFAGVGKGPQELPPPTLLEPAPAVGTIRVDTKMRKVQFVDDVAVVLMDGSETRQITFKGPPKHVFVDDIEPIALPFDGTVKEFVSKRTGKKRTLKFGAPLREIFLDGVPYSAQFDNSPIAIKTADGEVHVIRLEPPPPTVDIEKRPPEHVLRALNLHPEKLADTDSDLRTLPAEPKVSSADGENSMDIDMRLPAAEAAKDVDLRKRGDIEESGAPWSSPQQTGVGGGGWGQSRPQQPESGFQQRESKESGGWVRYGSASEERTAVNNNWLQQPLGQPQQDPAMRQPWPQGPGEWNSNFGNDFMAVHGMPGVGPGRRGNQQPGFGGKEYPSYFREDFPQPQLHPHHMGVGEIEGSALQAPSQVAPGQPPALDVNVGELFSKLVAAGILKQSAGTGNAAGVQSGEQYQPVGGHLQKKKRRRARGDHGRQEPKKPVEGVPQLSFSRTDQLKIKHPSVINALHVGTQCASCGLRFTDEKCEKYRQHLDWHFRANRRDKDGARKAFSRKWFYEVEDWIQFEEIEDLEERARSFFEQQATVEQDQSTNSPAAIKSVPASGDETGSTCAVCEEAFQLFWAEEEEQWHFKDAVRIENKVYHPACYEDFKRVNFCFILLELAFRFLQYSLSISEFLVQFSKQLFPRLQSVQLFLRLWQVEE</sequence>
<keyword evidence="4" id="KW-1185">Reference proteome</keyword>
<proteinExistence type="predicted"/>